<sequence>MQKILAILNKYSILINSICIVFWLYIIYENYKASQEGNSFDERKSYFIIPTLFILLSVFNMYMVEKRKRRN</sequence>
<gene>
    <name evidence="2" type="ORF">BC748_2939</name>
</gene>
<feature type="transmembrane region" description="Helical" evidence="1">
    <location>
        <begin position="7"/>
        <end position="26"/>
    </location>
</feature>
<feature type="transmembrane region" description="Helical" evidence="1">
    <location>
        <begin position="46"/>
        <end position="64"/>
    </location>
</feature>
<organism evidence="2 3">
    <name type="scientific">Flavobacterium dankookense</name>
    <dbReference type="NCBI Taxonomy" id="706186"/>
    <lineage>
        <taxon>Bacteria</taxon>
        <taxon>Pseudomonadati</taxon>
        <taxon>Bacteroidota</taxon>
        <taxon>Flavobacteriia</taxon>
        <taxon>Flavobacteriales</taxon>
        <taxon>Flavobacteriaceae</taxon>
        <taxon>Flavobacterium</taxon>
    </lineage>
</organism>
<keyword evidence="1" id="KW-0472">Membrane</keyword>
<evidence type="ECO:0000313" key="2">
    <source>
        <dbReference type="EMBL" id="TDP57419.1"/>
    </source>
</evidence>
<accession>A0A4R6Q8D8</accession>
<comment type="caution">
    <text evidence="2">The sequence shown here is derived from an EMBL/GenBank/DDBJ whole genome shotgun (WGS) entry which is preliminary data.</text>
</comment>
<dbReference type="OrthoDB" id="9959802at2"/>
<dbReference type="AlphaFoldDB" id="A0A4R6Q8D8"/>
<keyword evidence="3" id="KW-1185">Reference proteome</keyword>
<keyword evidence="1" id="KW-0812">Transmembrane</keyword>
<reference evidence="2 3" key="1">
    <citation type="submission" date="2019-03" db="EMBL/GenBank/DDBJ databases">
        <title>Genomic Encyclopedia of Archaeal and Bacterial Type Strains, Phase II (KMG-II): from individual species to whole genera.</title>
        <authorList>
            <person name="Goeker M."/>
        </authorList>
    </citation>
    <scope>NUCLEOTIDE SEQUENCE [LARGE SCALE GENOMIC DNA]</scope>
    <source>
        <strain evidence="2 3">DSM 25687</strain>
    </source>
</reference>
<dbReference type="EMBL" id="SNXR01000019">
    <property type="protein sequence ID" value="TDP57419.1"/>
    <property type="molecule type" value="Genomic_DNA"/>
</dbReference>
<dbReference type="RefSeq" id="WP_133534115.1">
    <property type="nucleotide sequence ID" value="NZ_SNXR01000019.1"/>
</dbReference>
<proteinExistence type="predicted"/>
<keyword evidence="1" id="KW-1133">Transmembrane helix</keyword>
<dbReference type="Proteomes" id="UP000295260">
    <property type="component" value="Unassembled WGS sequence"/>
</dbReference>
<protein>
    <submittedName>
        <fullName evidence="2">Uncharacterized protein</fullName>
    </submittedName>
</protein>
<evidence type="ECO:0000313" key="3">
    <source>
        <dbReference type="Proteomes" id="UP000295260"/>
    </source>
</evidence>
<evidence type="ECO:0000256" key="1">
    <source>
        <dbReference type="SAM" id="Phobius"/>
    </source>
</evidence>
<name>A0A4R6Q8D8_9FLAO</name>